<dbReference type="STRING" id="1797259.A2989_03185"/>
<dbReference type="PANTHER" id="PTHR43197:SF1">
    <property type="entry name" value="UTP--GLUCOSE-1-PHOSPHATE URIDYLYLTRANSFERASE"/>
    <property type="match status" value="1"/>
</dbReference>
<dbReference type="Pfam" id="PF00483">
    <property type="entry name" value="NTP_transferase"/>
    <property type="match status" value="1"/>
</dbReference>
<evidence type="ECO:0000313" key="8">
    <source>
        <dbReference type="Proteomes" id="UP000177080"/>
    </source>
</evidence>
<dbReference type="SUPFAM" id="SSF53448">
    <property type="entry name" value="Nucleotide-diphospho-sugar transferases"/>
    <property type="match status" value="1"/>
</dbReference>
<keyword evidence="3" id="KW-0808">Transferase</keyword>
<dbReference type="Gene3D" id="3.90.550.10">
    <property type="entry name" value="Spore Coat Polysaccharide Biosynthesis Protein SpsA, Chain A"/>
    <property type="match status" value="1"/>
</dbReference>
<dbReference type="Proteomes" id="UP000177080">
    <property type="component" value="Unassembled WGS sequence"/>
</dbReference>
<reference evidence="7 8" key="1">
    <citation type="journal article" date="2016" name="Nat. Commun.">
        <title>Thousands of microbial genomes shed light on interconnected biogeochemical processes in an aquifer system.</title>
        <authorList>
            <person name="Anantharaman K."/>
            <person name="Brown C.T."/>
            <person name="Hug L.A."/>
            <person name="Sharon I."/>
            <person name="Castelle C.J."/>
            <person name="Probst A.J."/>
            <person name="Thomas B.C."/>
            <person name="Singh A."/>
            <person name="Wilkins M.J."/>
            <person name="Karaoz U."/>
            <person name="Brodie E.L."/>
            <person name="Williams K.H."/>
            <person name="Hubbard S.S."/>
            <person name="Banfield J.F."/>
        </authorList>
    </citation>
    <scope>NUCLEOTIDE SEQUENCE [LARGE SCALE GENOMIC DNA]</scope>
</reference>
<dbReference type="InterPro" id="IPR029044">
    <property type="entry name" value="Nucleotide-diphossugar_trans"/>
</dbReference>
<proteinExistence type="inferred from homology"/>
<dbReference type="PANTHER" id="PTHR43197">
    <property type="entry name" value="UTP--GLUCOSE-1-PHOSPHATE URIDYLYLTRANSFERASE"/>
    <property type="match status" value="1"/>
</dbReference>
<evidence type="ECO:0000256" key="3">
    <source>
        <dbReference type="ARBA" id="ARBA00022679"/>
    </source>
</evidence>
<sequence length="293" mass="32613">MAKVRKAVIPAAGFGTRFLPMTKASPKEMLPVVDKPIIQRVVEELVGAGIEDIIIVTGYHKRSIEDHFDAPSSELTQMLKNKPEMLLKVEKIGKLANFAYVRQKGPYGNGTPLLNVRHLVGNEPFIYTWGDDFVEAAPVTRFAQMVECYEKYGATTLSCIRATRNQDYVKYGFASGKKLAEGVIEVEKIVEKPGKENAPSDLATVSGFLAAPEIFEYVDQAASGLQPGHEFYYNDVLKLMLLAGKKIIAREIENARFYDTGDKLDYLKAVVEFGIKHEDIGEEFSKWIGGLKV</sequence>
<dbReference type="InterPro" id="IPR005835">
    <property type="entry name" value="NTP_transferase_dom"/>
</dbReference>
<evidence type="ECO:0000256" key="5">
    <source>
        <dbReference type="ARBA" id="ARBA00048128"/>
    </source>
</evidence>
<comment type="caution">
    <text evidence="7">The sequence shown here is derived from an EMBL/GenBank/DDBJ whole genome shotgun (WGS) entry which is preliminary data.</text>
</comment>
<dbReference type="EC" id="2.7.7.9" evidence="2"/>
<dbReference type="EMBL" id="MEXN01000005">
    <property type="protein sequence ID" value="OGD03658.1"/>
    <property type="molecule type" value="Genomic_DNA"/>
</dbReference>
<dbReference type="InterPro" id="IPR005771">
    <property type="entry name" value="GalU_uridylyltTrfase_bac/arc"/>
</dbReference>
<evidence type="ECO:0000259" key="6">
    <source>
        <dbReference type="Pfam" id="PF00483"/>
    </source>
</evidence>
<evidence type="ECO:0000256" key="4">
    <source>
        <dbReference type="ARBA" id="ARBA00022695"/>
    </source>
</evidence>
<organism evidence="7 8">
    <name type="scientific">Candidatus Amesbacteria bacterium RIFCSPLOWO2_01_FULL_48_25</name>
    <dbReference type="NCBI Taxonomy" id="1797259"/>
    <lineage>
        <taxon>Bacteria</taxon>
        <taxon>Candidatus Amesiibacteriota</taxon>
    </lineage>
</organism>
<accession>A0A1F4ZBT4</accession>
<dbReference type="GO" id="GO:0003983">
    <property type="term" value="F:UTP:glucose-1-phosphate uridylyltransferase activity"/>
    <property type="evidence" value="ECO:0007669"/>
    <property type="project" value="UniProtKB-EC"/>
</dbReference>
<evidence type="ECO:0000313" key="7">
    <source>
        <dbReference type="EMBL" id="OGD03658.1"/>
    </source>
</evidence>
<comment type="similarity">
    <text evidence="1">Belongs to the UDPGP type 2 family.</text>
</comment>
<protein>
    <recommendedName>
        <fullName evidence="2">UTP--glucose-1-phosphate uridylyltransferase</fullName>
        <ecNumber evidence="2">2.7.7.9</ecNumber>
    </recommendedName>
</protein>
<comment type="catalytic activity">
    <reaction evidence="5">
        <text>alpha-D-glucose 1-phosphate + UTP + H(+) = UDP-alpha-D-glucose + diphosphate</text>
        <dbReference type="Rhea" id="RHEA:19889"/>
        <dbReference type="ChEBI" id="CHEBI:15378"/>
        <dbReference type="ChEBI" id="CHEBI:33019"/>
        <dbReference type="ChEBI" id="CHEBI:46398"/>
        <dbReference type="ChEBI" id="CHEBI:58601"/>
        <dbReference type="ChEBI" id="CHEBI:58885"/>
        <dbReference type="EC" id="2.7.7.9"/>
    </reaction>
</comment>
<dbReference type="GO" id="GO:0006011">
    <property type="term" value="P:UDP-alpha-D-glucose metabolic process"/>
    <property type="evidence" value="ECO:0007669"/>
    <property type="project" value="InterPro"/>
</dbReference>
<gene>
    <name evidence="7" type="ORF">A2989_03185</name>
</gene>
<name>A0A1F4ZBT4_9BACT</name>
<feature type="domain" description="Nucleotidyl transferase" evidence="6">
    <location>
        <begin position="6"/>
        <end position="270"/>
    </location>
</feature>
<keyword evidence="4" id="KW-0548">Nucleotidyltransferase</keyword>
<evidence type="ECO:0000256" key="2">
    <source>
        <dbReference type="ARBA" id="ARBA00012415"/>
    </source>
</evidence>
<evidence type="ECO:0000256" key="1">
    <source>
        <dbReference type="ARBA" id="ARBA00006890"/>
    </source>
</evidence>
<dbReference type="AlphaFoldDB" id="A0A1F4ZBT4"/>